<dbReference type="EMBL" id="JACPRF010000260">
    <property type="protein sequence ID" value="MBI2876919.1"/>
    <property type="molecule type" value="Genomic_DNA"/>
</dbReference>
<evidence type="ECO:0000313" key="1">
    <source>
        <dbReference type="EMBL" id="MBI2876919.1"/>
    </source>
</evidence>
<reference evidence="1" key="1">
    <citation type="submission" date="2020-07" db="EMBL/GenBank/DDBJ databases">
        <title>Huge and variable diversity of episymbiotic CPR bacteria and DPANN archaea in groundwater ecosystems.</title>
        <authorList>
            <person name="He C.Y."/>
            <person name="Keren R."/>
            <person name="Whittaker M."/>
            <person name="Farag I.F."/>
            <person name="Doudna J."/>
            <person name="Cate J.H.D."/>
            <person name="Banfield J.F."/>
        </authorList>
    </citation>
    <scope>NUCLEOTIDE SEQUENCE</scope>
    <source>
        <strain evidence="1">NC_groundwater_672_Ag_B-0.1um_62_36</strain>
    </source>
</reference>
<protein>
    <submittedName>
        <fullName evidence="1">Uncharacterized protein</fullName>
    </submittedName>
</protein>
<dbReference type="AlphaFoldDB" id="A0A932CPD1"/>
<sequence length="68" mass="7304">MPKDPHIFLFYNPLYFPAVADVGAGAQEQIAGFFASDGAITLDPDGAEGPLFEVPLVGPLPEELNFIR</sequence>
<comment type="caution">
    <text evidence="1">The sequence shown here is derived from an EMBL/GenBank/DDBJ whole genome shotgun (WGS) entry which is preliminary data.</text>
</comment>
<name>A0A932CPD1_UNCTE</name>
<dbReference type="Proteomes" id="UP000769766">
    <property type="component" value="Unassembled WGS sequence"/>
</dbReference>
<organism evidence="1 2">
    <name type="scientific">Tectimicrobiota bacterium</name>
    <dbReference type="NCBI Taxonomy" id="2528274"/>
    <lineage>
        <taxon>Bacteria</taxon>
        <taxon>Pseudomonadati</taxon>
        <taxon>Nitrospinota/Tectimicrobiota group</taxon>
        <taxon>Candidatus Tectimicrobiota</taxon>
    </lineage>
</organism>
<accession>A0A932CPD1</accession>
<gene>
    <name evidence="1" type="ORF">HYY20_08560</name>
</gene>
<proteinExistence type="predicted"/>
<evidence type="ECO:0000313" key="2">
    <source>
        <dbReference type="Proteomes" id="UP000769766"/>
    </source>
</evidence>